<evidence type="ECO:0008006" key="3">
    <source>
        <dbReference type="Google" id="ProtNLM"/>
    </source>
</evidence>
<keyword evidence="2" id="KW-1185">Reference proteome</keyword>
<evidence type="ECO:0000313" key="2">
    <source>
        <dbReference type="Proteomes" id="UP001596915"/>
    </source>
</evidence>
<sequence length="40" mass="4142">MLFEGLLVSVRRPDRPTAEVVQLLTEALTAAAAARCGTGG</sequence>
<dbReference type="Proteomes" id="UP001596915">
    <property type="component" value="Unassembled WGS sequence"/>
</dbReference>
<comment type="caution">
    <text evidence="1">The sequence shown here is derived from an EMBL/GenBank/DDBJ whole genome shotgun (WGS) entry which is preliminary data.</text>
</comment>
<evidence type="ECO:0000313" key="1">
    <source>
        <dbReference type="EMBL" id="MFD0623420.1"/>
    </source>
</evidence>
<gene>
    <name evidence="1" type="ORF">ACFQ2K_12030</name>
</gene>
<reference evidence="2" key="1">
    <citation type="journal article" date="2019" name="Int. J. Syst. Evol. Microbiol.">
        <title>The Global Catalogue of Microorganisms (GCM) 10K type strain sequencing project: providing services to taxonomists for standard genome sequencing and annotation.</title>
        <authorList>
            <consortium name="The Broad Institute Genomics Platform"/>
            <consortium name="The Broad Institute Genome Sequencing Center for Infectious Disease"/>
            <person name="Wu L."/>
            <person name="Ma J."/>
        </authorList>
    </citation>
    <scope>NUCLEOTIDE SEQUENCE [LARGE SCALE GENOMIC DNA]</scope>
    <source>
        <strain evidence="2">JCM 12607</strain>
    </source>
</reference>
<name>A0ABW2WQB1_9ACTN</name>
<dbReference type="EMBL" id="JBHTGL010000008">
    <property type="protein sequence ID" value="MFD0623420.1"/>
    <property type="molecule type" value="Genomic_DNA"/>
</dbReference>
<protein>
    <recommendedName>
        <fullName evidence="3">TetR family transcriptional regulator</fullName>
    </recommendedName>
</protein>
<organism evidence="1 2">
    <name type="scientific">Streptomyces sanglieri</name>
    <dbReference type="NCBI Taxonomy" id="193460"/>
    <lineage>
        <taxon>Bacteria</taxon>
        <taxon>Bacillati</taxon>
        <taxon>Actinomycetota</taxon>
        <taxon>Actinomycetes</taxon>
        <taxon>Kitasatosporales</taxon>
        <taxon>Streptomycetaceae</taxon>
        <taxon>Streptomyces</taxon>
    </lineage>
</organism>
<accession>A0ABW2WQB1</accession>
<proteinExistence type="predicted"/>